<dbReference type="PANTHER" id="PTHR42776">
    <property type="entry name" value="SERINE PEPTIDASE S9 FAMILY MEMBER"/>
    <property type="match status" value="1"/>
</dbReference>
<comment type="caution">
    <text evidence="3">The sequence shown here is derived from an EMBL/GenBank/DDBJ whole genome shotgun (WGS) entry which is preliminary data.</text>
</comment>
<gene>
    <name evidence="3" type="ORF">M0L44_04170</name>
</gene>
<dbReference type="InterPro" id="IPR029058">
    <property type="entry name" value="AB_hydrolase_fold"/>
</dbReference>
<keyword evidence="1" id="KW-0378">Hydrolase</keyword>
<keyword evidence="4" id="KW-1185">Reference proteome</keyword>
<dbReference type="Proteomes" id="UP001204851">
    <property type="component" value="Unassembled WGS sequence"/>
</dbReference>
<dbReference type="SUPFAM" id="SSF82171">
    <property type="entry name" value="DPP6 N-terminal domain-like"/>
    <property type="match status" value="1"/>
</dbReference>
<evidence type="ECO:0000256" key="1">
    <source>
        <dbReference type="ARBA" id="ARBA00022801"/>
    </source>
</evidence>
<dbReference type="EMBL" id="JAMXMC010000002">
    <property type="protein sequence ID" value="MCO5975923.1"/>
    <property type="molecule type" value="Genomic_DNA"/>
</dbReference>
<reference evidence="3 4" key="1">
    <citation type="submission" date="2022-06" db="EMBL/GenBank/DDBJ databases">
        <title>Ideonella sp. NS12-5 Genome sequencing and assembly.</title>
        <authorList>
            <person name="Jung Y."/>
        </authorList>
    </citation>
    <scope>NUCLEOTIDE SEQUENCE [LARGE SCALE GENOMIC DNA]</scope>
    <source>
        <strain evidence="3 4">NS12-5</strain>
    </source>
</reference>
<accession>A0ABT1BIM5</accession>
<evidence type="ECO:0000313" key="3">
    <source>
        <dbReference type="EMBL" id="MCO5975923.1"/>
    </source>
</evidence>
<dbReference type="PANTHER" id="PTHR42776:SF27">
    <property type="entry name" value="DIPEPTIDYL PEPTIDASE FAMILY MEMBER 6"/>
    <property type="match status" value="1"/>
</dbReference>
<dbReference type="RefSeq" id="WP_252768384.1">
    <property type="nucleotide sequence ID" value="NZ_JAMXMC010000002.1"/>
</dbReference>
<dbReference type="InterPro" id="IPR001375">
    <property type="entry name" value="Peptidase_S9_cat"/>
</dbReference>
<evidence type="ECO:0000259" key="2">
    <source>
        <dbReference type="Pfam" id="PF00326"/>
    </source>
</evidence>
<evidence type="ECO:0000313" key="4">
    <source>
        <dbReference type="Proteomes" id="UP001204851"/>
    </source>
</evidence>
<protein>
    <submittedName>
        <fullName evidence="3">S9 family peptidase</fullName>
    </submittedName>
</protein>
<dbReference type="Pfam" id="PF00326">
    <property type="entry name" value="Peptidase_S9"/>
    <property type="match status" value="1"/>
</dbReference>
<sequence>MLLKYLDRDVHACATDDVVVSRWRGLVAGAARSLLPCLAAWSIVAMAPSAAGAEPPPVSVFAARPQLARLALSPDGQKLLGVMNVGGDSVVVVGAWDGSDLQSLLRTDNNKYVINWVHWASNKRVVVSLRFPSITRGATATETRALAMDLKGENIVTLVPPPRNRDVKWLAQFQDVVIDWLPEDEDHVLMAIRDDPVVFAPSVYMVDVNTGQRKQVLGPRENVWAWITDHEHKVRIGVRDDREKGEVTILGRKSENDSWQKLWSFEHFSRDDVGPITFGKDPQSLYVTKLKDDRQALYLAHLDKLDPQGQPTMDLVAAREEEDVENVRILANGELIGFGGVREGDSQRSFIDESLKELARGVDKVLPGRFNWIYGFSKDRNRYLVESTGNGIPGQLLAGDRAAGTLKVIGQRYPGLDTNQLVGKRKIKFKARDGLEIRGYLTVPKGDTPEHGWPMVLMPHGGPISSDDIDFDPWTELLASRGYAVLQVNFRGSDNQGRTFRDAGLKRWGMEMQDDLTDGVKWAVDNHVADAKRLCIVGASYGGYAALMGAVKTPDLYRCAVSLAGVSDLLDMSREWSGWKGDKVADKQLGNYWNDRDSLKKTSPANHAAEIRIPVLLIHGTADAQVPYDQSETMDKALKSAGKFHRFVTLEGGDHQLTRLVDSQKFLEETLGFLNQYIGPNAQP</sequence>
<dbReference type="SUPFAM" id="SSF53474">
    <property type="entry name" value="alpha/beta-Hydrolases"/>
    <property type="match status" value="1"/>
</dbReference>
<organism evidence="3 4">
    <name type="scientific">Ideonella oryzae</name>
    <dbReference type="NCBI Taxonomy" id="2937441"/>
    <lineage>
        <taxon>Bacteria</taxon>
        <taxon>Pseudomonadati</taxon>
        <taxon>Pseudomonadota</taxon>
        <taxon>Betaproteobacteria</taxon>
        <taxon>Burkholderiales</taxon>
        <taxon>Sphaerotilaceae</taxon>
        <taxon>Ideonella</taxon>
    </lineage>
</organism>
<feature type="domain" description="Peptidase S9 prolyl oligopeptidase catalytic" evidence="2">
    <location>
        <begin position="475"/>
        <end position="679"/>
    </location>
</feature>
<name>A0ABT1BIM5_9BURK</name>
<proteinExistence type="predicted"/>
<dbReference type="Gene3D" id="3.40.50.1820">
    <property type="entry name" value="alpha/beta hydrolase"/>
    <property type="match status" value="1"/>
</dbReference>